<comment type="caution">
    <text evidence="17">The sequence shown here is derived from an EMBL/GenBank/DDBJ whole genome shotgun (WGS) entry which is preliminary data.</text>
</comment>
<keyword evidence="10 14" id="KW-1133">Transmembrane helix</keyword>
<keyword evidence="7 14" id="KW-0812">Transmembrane</keyword>
<organism evidence="17 18">
    <name type="scientific">Candidatus Synechococcus spongiarum SP3</name>
    <dbReference type="NCBI Taxonomy" id="1604020"/>
    <lineage>
        <taxon>Bacteria</taxon>
        <taxon>Bacillati</taxon>
        <taxon>Cyanobacteriota</taxon>
        <taxon>Cyanophyceae</taxon>
        <taxon>Synechococcales</taxon>
        <taxon>Synechococcaceae</taxon>
        <taxon>Synechococcus</taxon>
    </lineage>
</organism>
<feature type="binding site" description="axial binding residue" evidence="14 15">
    <location>
        <position position="28"/>
    </location>
    <ligand>
        <name>heme</name>
        <dbReference type="ChEBI" id="CHEBI:30413"/>
    </ligand>
    <ligandPart>
        <name>Fe</name>
        <dbReference type="ChEBI" id="CHEBI:18248"/>
    </ligandPart>
</feature>
<protein>
    <recommendedName>
        <fullName evidence="3 14">Cytochrome f</fullName>
    </recommendedName>
</protein>
<dbReference type="GO" id="GO:0031676">
    <property type="term" value="C:plasma membrane-derived thylakoid membrane"/>
    <property type="evidence" value="ECO:0007669"/>
    <property type="project" value="UniProtKB-SubCell"/>
</dbReference>
<dbReference type="GO" id="GO:0020037">
    <property type="term" value="F:heme binding"/>
    <property type="evidence" value="ECO:0007669"/>
    <property type="project" value="InterPro"/>
</dbReference>
<feature type="chain" id="PRO_5008988075" description="Cytochrome f" evidence="14">
    <location>
        <begin position="28"/>
        <end position="311"/>
    </location>
</feature>
<dbReference type="InterPro" id="IPR011054">
    <property type="entry name" value="Rudment_hybrid_motif"/>
</dbReference>
<accession>A0A0G2J5N2</accession>
<evidence type="ECO:0000256" key="14">
    <source>
        <dbReference type="HAMAP-Rule" id="MF_00610"/>
    </source>
</evidence>
<dbReference type="EMBL" id="JXQG01000003">
    <property type="protein sequence ID" value="KKZ13284.1"/>
    <property type="molecule type" value="Genomic_DNA"/>
</dbReference>
<dbReference type="PANTHER" id="PTHR33288:SF10">
    <property type="entry name" value="CYTOCHROME F"/>
    <property type="match status" value="1"/>
</dbReference>
<feature type="transmembrane region" description="Helical" evidence="14">
    <location>
        <begin position="276"/>
        <end position="297"/>
    </location>
</feature>
<keyword evidence="4 14" id="KW-0813">Transport</keyword>
<evidence type="ECO:0000256" key="6">
    <source>
        <dbReference type="ARBA" id="ARBA00022617"/>
    </source>
</evidence>
<evidence type="ECO:0000256" key="5">
    <source>
        <dbReference type="ARBA" id="ARBA00022531"/>
    </source>
</evidence>
<evidence type="ECO:0000256" key="13">
    <source>
        <dbReference type="ARBA" id="ARBA00023136"/>
    </source>
</evidence>
<dbReference type="GO" id="GO:0015979">
    <property type="term" value="P:photosynthesis"/>
    <property type="evidence" value="ECO:0007669"/>
    <property type="project" value="UniProtKB-UniRule"/>
</dbReference>
<name>A0A0G2J5N2_9SYNE</name>
<dbReference type="PANTHER" id="PTHR33288">
    <property type="match status" value="1"/>
</dbReference>
<keyword evidence="13 14" id="KW-0472">Membrane</keyword>
<evidence type="ECO:0000256" key="4">
    <source>
        <dbReference type="ARBA" id="ARBA00022448"/>
    </source>
</evidence>
<comment type="cofactor">
    <cofactor evidence="14 15">
        <name>heme</name>
        <dbReference type="ChEBI" id="CHEBI:30413"/>
    </cofactor>
    <text evidence="14 15">Binds 1 heme group covalently.</text>
</comment>
<comment type="subcellular location">
    <subcellularLocation>
        <location evidence="14">Cellular thylakoid membrane</location>
        <topology evidence="14">Single-pass membrane protein</topology>
    </subcellularLocation>
    <subcellularLocation>
        <location evidence="1">Membrane</location>
        <topology evidence="1">Single-pass membrane protein</topology>
    </subcellularLocation>
</comment>
<evidence type="ECO:0000313" key="17">
    <source>
        <dbReference type="EMBL" id="KKZ13284.1"/>
    </source>
</evidence>
<dbReference type="GO" id="GO:0005506">
    <property type="term" value="F:iron ion binding"/>
    <property type="evidence" value="ECO:0007669"/>
    <property type="project" value="InterPro"/>
</dbReference>
<keyword evidence="11 14" id="KW-0408">Iron</keyword>
<dbReference type="Pfam" id="PF01333">
    <property type="entry name" value="Apocytochr_F_C"/>
    <property type="match status" value="1"/>
</dbReference>
<gene>
    <name evidence="14" type="primary">petA</name>
    <name evidence="17" type="ORF">TE42_01280</name>
</gene>
<evidence type="ECO:0000256" key="2">
    <source>
        <dbReference type="ARBA" id="ARBA00008923"/>
    </source>
</evidence>
<dbReference type="Gene3D" id="2.60.40.830">
    <property type="entry name" value="Cytochrome f large domain"/>
    <property type="match status" value="1"/>
</dbReference>
<feature type="binding site" description="covalent" evidence="14 15">
    <location>
        <position position="52"/>
    </location>
    <ligand>
        <name>heme</name>
        <dbReference type="ChEBI" id="CHEBI:30413"/>
    </ligand>
</feature>
<dbReference type="Gene3D" id="1.20.5.700">
    <property type="entry name" value="Single helix bin"/>
    <property type="match status" value="1"/>
</dbReference>
<evidence type="ECO:0000256" key="10">
    <source>
        <dbReference type="ARBA" id="ARBA00022989"/>
    </source>
</evidence>
<dbReference type="SUPFAM" id="SSF103431">
    <property type="entry name" value="Cytochrome f subunit of the cytochrome b6f complex, transmembrane anchor"/>
    <property type="match status" value="1"/>
</dbReference>
<sequence precursor="true">MHPLRALVVGLLLACLTLFVQPDTARAYPFWAQQVAPETPREATGKLVCANCHLAQKPIQVETPQAVFPDTVFKATVKVPYEKDALELAADGSQVPLQVGAVLMLPEGFHLAPEDRIPEAMKEEMEGIYYSTYNDSSDNVILVGPLPGDEHQELVFPVLSPDPAKESTVTFGKYAVHVGGNRGRGQLYPTGEKSNNGAWTADVAGEITGVDDNGDGSHVVHIATDGETVVDEDVPVGLEVVVAPGETVAAGAALTSDPNQGGFGQHDTEIVLQSPWRILGMLGFFTLVLATQIFFVLKKRQVERVQAAGQL</sequence>
<evidence type="ECO:0000256" key="12">
    <source>
        <dbReference type="ARBA" id="ARBA00023078"/>
    </source>
</evidence>
<dbReference type="InterPro" id="IPR024058">
    <property type="entry name" value="Cyt-f_TM"/>
</dbReference>
<keyword evidence="8 14" id="KW-0479">Metal-binding</keyword>
<dbReference type="InterPro" id="IPR002325">
    <property type="entry name" value="Cyt_f"/>
</dbReference>
<dbReference type="Gene3D" id="2.40.50.100">
    <property type="match status" value="1"/>
</dbReference>
<dbReference type="SUPFAM" id="SSF49441">
    <property type="entry name" value="Cytochrome f, large domain"/>
    <property type="match status" value="1"/>
</dbReference>
<evidence type="ECO:0000256" key="8">
    <source>
        <dbReference type="ARBA" id="ARBA00022723"/>
    </source>
</evidence>
<dbReference type="PATRIC" id="fig|1604020.3.peg.1106"/>
<dbReference type="PROSITE" id="PS51010">
    <property type="entry name" value="CYTF"/>
    <property type="match status" value="1"/>
</dbReference>
<feature type="signal peptide" evidence="14">
    <location>
        <begin position="1"/>
        <end position="27"/>
    </location>
</feature>
<dbReference type="InterPro" id="IPR036826">
    <property type="entry name" value="Cyt_f_lg_dom_sf"/>
</dbReference>
<keyword evidence="6 14" id="KW-0349">Heme</keyword>
<keyword evidence="12 14" id="KW-0793">Thylakoid</keyword>
<evidence type="ECO:0000313" key="18">
    <source>
        <dbReference type="Proteomes" id="UP000035067"/>
    </source>
</evidence>
<dbReference type="Proteomes" id="UP000035067">
    <property type="component" value="Unassembled WGS sequence"/>
</dbReference>
<proteinExistence type="inferred from homology"/>
<dbReference type="GO" id="GO:0009055">
    <property type="term" value="F:electron transfer activity"/>
    <property type="evidence" value="ECO:0007669"/>
    <property type="project" value="UniProtKB-UniRule"/>
</dbReference>
<evidence type="ECO:0000256" key="11">
    <source>
        <dbReference type="ARBA" id="ARBA00023004"/>
    </source>
</evidence>
<evidence type="ECO:0000256" key="7">
    <source>
        <dbReference type="ARBA" id="ARBA00022692"/>
    </source>
</evidence>
<dbReference type="InterPro" id="IPR024094">
    <property type="entry name" value="Cyt_f_lg_dom"/>
</dbReference>
<comment type="function">
    <text evidence="14">Component of the cytochrome b6-f complex, which mediates electron transfer between photosystem II (PSII) and photosystem I (PSI), cyclic electron flow around PSI, and state transitions.</text>
</comment>
<feature type="binding site" description="axial binding residue" evidence="14 15">
    <location>
        <position position="53"/>
    </location>
    <ligand>
        <name>heme</name>
        <dbReference type="ChEBI" id="CHEBI:30413"/>
    </ligand>
    <ligandPart>
        <name>Fe</name>
        <dbReference type="ChEBI" id="CHEBI:18248"/>
    </ligandPart>
</feature>
<evidence type="ECO:0000256" key="3">
    <source>
        <dbReference type="ARBA" id="ARBA00013528"/>
    </source>
</evidence>
<dbReference type="HAMAP" id="MF_00610">
    <property type="entry name" value="Cytb6_f_cytF"/>
    <property type="match status" value="1"/>
</dbReference>
<evidence type="ECO:0000256" key="9">
    <source>
        <dbReference type="ARBA" id="ARBA00022982"/>
    </source>
</evidence>
<comment type="similarity">
    <text evidence="2 14">Belongs to the cytochrome f family.</text>
</comment>
<dbReference type="SUPFAM" id="SSF51246">
    <property type="entry name" value="Rudiment single hybrid motif"/>
    <property type="match status" value="1"/>
</dbReference>
<keyword evidence="5 14" id="KW-0602">Photosynthesis</keyword>
<dbReference type="Pfam" id="PF16639">
    <property type="entry name" value="Apocytochr_F_N"/>
    <property type="match status" value="1"/>
</dbReference>
<keyword evidence="9 14" id="KW-0249">Electron transport</keyword>
<keyword evidence="14" id="KW-0732">Signal</keyword>
<comment type="subunit">
    <text evidence="14">The 4 large subunits of the cytochrome b6-f complex are cytochrome b6, subunit IV (17 kDa polypeptide, PetD), cytochrome f and the Rieske protein, while the 4 small subunits are PetG, PetL, PetM and PetN. The complex functions as a dimer.</text>
</comment>
<evidence type="ECO:0000256" key="1">
    <source>
        <dbReference type="ARBA" id="ARBA00004167"/>
    </source>
</evidence>
<reference evidence="17 18" key="1">
    <citation type="submission" date="2015-01" db="EMBL/GenBank/DDBJ databases">
        <title>Lifestyle Evolution in Cyanobacterial Symbionts of Sponges.</title>
        <authorList>
            <person name="Burgsdorf I."/>
            <person name="Slaby B.M."/>
            <person name="Handley K.M."/>
            <person name="Haber M."/>
            <person name="Blom J."/>
            <person name="Marshall C.W."/>
            <person name="Gilbert J.A."/>
            <person name="Hentschel U."/>
            <person name="Steindler L."/>
        </authorList>
    </citation>
    <scope>NUCLEOTIDE SEQUENCE [LARGE SCALE GENOMIC DNA]</scope>
    <source>
        <strain evidence="17">SP3</strain>
    </source>
</reference>
<evidence type="ECO:0000259" key="16">
    <source>
        <dbReference type="Pfam" id="PF16639"/>
    </source>
</evidence>
<dbReference type="PRINTS" id="PR00610">
    <property type="entry name" value="CYTOCHROMEF"/>
</dbReference>
<dbReference type="AlphaFoldDB" id="A0A0G2J5N2"/>
<feature type="domain" description="Cytochrome f large" evidence="16">
    <location>
        <begin position="28"/>
        <end position="183"/>
    </location>
</feature>
<evidence type="ECO:0000256" key="15">
    <source>
        <dbReference type="PIRSR" id="PIRSR602325-50"/>
    </source>
</evidence>
<feature type="binding site" description="covalent" evidence="14 15">
    <location>
        <position position="49"/>
    </location>
    <ligand>
        <name>heme</name>
        <dbReference type="ChEBI" id="CHEBI:30413"/>
    </ligand>
</feature>